<sequence length="94" mass="9729">MHRDFTRGCVLAFSLAVAAGASAAPTASKPDASPYQGGPNPGAPYIEQVGSECVMVNVYLEQRDGVAQQVILREPVECSGGNQGKDLAVAHVSN</sequence>
<name>A0A0K2ZDU2_9XANT</name>
<feature type="signal peptide" evidence="1">
    <location>
        <begin position="1"/>
        <end position="23"/>
    </location>
</feature>
<evidence type="ECO:0000256" key="1">
    <source>
        <dbReference type="SAM" id="SignalP"/>
    </source>
</evidence>
<dbReference type="RefSeq" id="WP_053834306.1">
    <property type="nucleotide sequence ID" value="NZ_CXOI01000012.1"/>
</dbReference>
<evidence type="ECO:0008006" key="4">
    <source>
        <dbReference type="Google" id="ProtNLM"/>
    </source>
</evidence>
<evidence type="ECO:0000313" key="3">
    <source>
        <dbReference type="Proteomes" id="UP000046187"/>
    </source>
</evidence>
<dbReference type="EMBL" id="CXOI01000012">
    <property type="protein sequence ID" value="CTP83751.1"/>
    <property type="molecule type" value="Genomic_DNA"/>
</dbReference>
<keyword evidence="1" id="KW-0732">Signal</keyword>
<keyword evidence="3" id="KW-1185">Reference proteome</keyword>
<organism evidence="2 3">
    <name type="scientific">Xanthomonas graminis pv. arrhenatheri LMG 727</name>
    <dbReference type="NCBI Taxonomy" id="1195923"/>
    <lineage>
        <taxon>Bacteria</taxon>
        <taxon>Pseudomonadati</taxon>
        <taxon>Pseudomonadota</taxon>
        <taxon>Gammaproteobacteria</taxon>
        <taxon>Lysobacterales</taxon>
        <taxon>Lysobacteraceae</taxon>
        <taxon>Xanthomonas</taxon>
        <taxon>Xanthomonas translucens group</taxon>
        <taxon>Xanthomonas graminis</taxon>
    </lineage>
</organism>
<dbReference type="AlphaFoldDB" id="A0A0K2ZDU2"/>
<reference evidence="3" key="1">
    <citation type="submission" date="2015-07" db="EMBL/GenBank/DDBJ databases">
        <authorList>
            <person name="Wibberg D."/>
        </authorList>
    </citation>
    <scope>NUCLEOTIDE SEQUENCE [LARGE SCALE GENOMIC DNA]</scope>
</reference>
<evidence type="ECO:0000313" key="2">
    <source>
        <dbReference type="EMBL" id="CTP83751.1"/>
    </source>
</evidence>
<protein>
    <recommendedName>
        <fullName evidence="4">Secreted protein</fullName>
    </recommendedName>
</protein>
<accession>A0A0K2ZDU2</accession>
<dbReference type="Proteomes" id="UP000046187">
    <property type="component" value="Unassembled WGS sequence"/>
</dbReference>
<feature type="chain" id="PRO_5005492175" description="Secreted protein" evidence="1">
    <location>
        <begin position="24"/>
        <end position="94"/>
    </location>
</feature>
<proteinExistence type="predicted"/>
<gene>
    <name evidence="2" type="ORF">XTALMG727_0738</name>
</gene>